<dbReference type="PANTHER" id="PTHR11040">
    <property type="entry name" value="ZINC/IRON TRANSPORTER"/>
    <property type="match status" value="1"/>
</dbReference>
<dbReference type="Proteomes" id="UP001152562">
    <property type="component" value="Unassembled WGS sequence"/>
</dbReference>
<evidence type="ECO:0000313" key="7">
    <source>
        <dbReference type="EMBL" id="CAH4036909.1"/>
    </source>
</evidence>
<dbReference type="PANTHER" id="PTHR11040:SF203">
    <property type="entry name" value="FI18611P1-RELATED"/>
    <property type="match status" value="1"/>
</dbReference>
<name>A0A9P0XHR3_PIEBR</name>
<dbReference type="GO" id="GO:0005886">
    <property type="term" value="C:plasma membrane"/>
    <property type="evidence" value="ECO:0007669"/>
    <property type="project" value="TreeGrafter"/>
</dbReference>
<evidence type="ECO:0000256" key="4">
    <source>
        <dbReference type="ARBA" id="ARBA00023136"/>
    </source>
</evidence>
<feature type="transmembrane region" description="Helical" evidence="6">
    <location>
        <begin position="105"/>
        <end position="122"/>
    </location>
</feature>
<dbReference type="EMBL" id="CALOZG010000085">
    <property type="protein sequence ID" value="CAH4036909.1"/>
    <property type="molecule type" value="Genomic_DNA"/>
</dbReference>
<evidence type="ECO:0000256" key="3">
    <source>
        <dbReference type="ARBA" id="ARBA00022989"/>
    </source>
</evidence>
<dbReference type="Pfam" id="PF02535">
    <property type="entry name" value="Zip"/>
    <property type="match status" value="1"/>
</dbReference>
<reference evidence="7" key="1">
    <citation type="submission" date="2022-05" db="EMBL/GenBank/DDBJ databases">
        <authorList>
            <person name="Okamura Y."/>
        </authorList>
    </citation>
    <scope>NUCLEOTIDE SEQUENCE</scope>
</reference>
<protein>
    <submittedName>
        <fullName evidence="7">Uncharacterized protein</fullName>
    </submittedName>
</protein>
<feature type="transmembrane region" description="Helical" evidence="6">
    <location>
        <begin position="212"/>
        <end position="229"/>
    </location>
</feature>
<evidence type="ECO:0000256" key="6">
    <source>
        <dbReference type="SAM" id="Phobius"/>
    </source>
</evidence>
<feature type="compositionally biased region" description="Basic and acidic residues" evidence="5">
    <location>
        <begin position="363"/>
        <end position="380"/>
    </location>
</feature>
<comment type="subcellular location">
    <subcellularLocation>
        <location evidence="1">Membrane</location>
        <topology evidence="1">Multi-pass membrane protein</topology>
    </subcellularLocation>
</comment>
<feature type="region of interest" description="Disordered" evidence="5">
    <location>
        <begin position="361"/>
        <end position="380"/>
    </location>
</feature>
<feature type="transmembrane region" description="Helical" evidence="6">
    <location>
        <begin position="310"/>
        <end position="329"/>
    </location>
</feature>
<dbReference type="InterPro" id="IPR003689">
    <property type="entry name" value="ZIP"/>
</dbReference>
<evidence type="ECO:0000256" key="5">
    <source>
        <dbReference type="SAM" id="MobiDB-lite"/>
    </source>
</evidence>
<feature type="transmembrane region" description="Helical" evidence="6">
    <location>
        <begin position="336"/>
        <end position="355"/>
    </location>
</feature>
<feature type="transmembrane region" description="Helical" evidence="6">
    <location>
        <begin position="244"/>
        <end position="266"/>
    </location>
</feature>
<dbReference type="GO" id="GO:0005385">
    <property type="term" value="F:zinc ion transmembrane transporter activity"/>
    <property type="evidence" value="ECO:0007669"/>
    <property type="project" value="TreeGrafter"/>
</dbReference>
<keyword evidence="4 6" id="KW-0472">Membrane</keyword>
<gene>
    <name evidence="7" type="ORF">PIBRA_LOCUS12650</name>
</gene>
<keyword evidence="8" id="KW-1185">Reference proteome</keyword>
<sequence>MENITMRHSDHDESQGVIVAKGVSMAVLFCASMVCGIVPMLLAKRFRWITPNDAENLKSSNRIVASLLSFGGGVLLCTTFMHLLPEVDHNIDHLVADGHMQEFDFPLASLLMCSGFFIMYLVEELVHMYIHHREMSNGSVAPLVRNLSVRSRSRTEENGVHSVTNSTSDLIDPTSITKGKDIEVNNAVHNHGYSHANGHSHMPIKNADSVTAALRGLLIVLALSIHELFEGLAVGLESSTSNVWYMLGAISAHKLVIAFCIGVELIATRTKTYLAIIYITTFAIVSPFGIGIGILLVGGEGATAAGSYSVILQGLASGTLLYVIFFEIWKSDRSGILQYIAALFGFGLMFGLQLLTPHSHSHGGHDHSHDNGTDHGHSHD</sequence>
<feature type="transmembrane region" description="Helical" evidence="6">
    <location>
        <begin position="273"/>
        <end position="298"/>
    </location>
</feature>
<keyword evidence="2 6" id="KW-0812">Transmembrane</keyword>
<organism evidence="7 8">
    <name type="scientific">Pieris brassicae</name>
    <name type="common">White butterfly</name>
    <name type="synonym">Large white butterfly</name>
    <dbReference type="NCBI Taxonomy" id="7116"/>
    <lineage>
        <taxon>Eukaryota</taxon>
        <taxon>Metazoa</taxon>
        <taxon>Ecdysozoa</taxon>
        <taxon>Arthropoda</taxon>
        <taxon>Hexapoda</taxon>
        <taxon>Insecta</taxon>
        <taxon>Pterygota</taxon>
        <taxon>Neoptera</taxon>
        <taxon>Endopterygota</taxon>
        <taxon>Lepidoptera</taxon>
        <taxon>Glossata</taxon>
        <taxon>Ditrysia</taxon>
        <taxon>Papilionoidea</taxon>
        <taxon>Pieridae</taxon>
        <taxon>Pierinae</taxon>
        <taxon>Pieris</taxon>
    </lineage>
</organism>
<keyword evidence="3 6" id="KW-1133">Transmembrane helix</keyword>
<comment type="caution">
    <text evidence="7">The sequence shown here is derived from an EMBL/GenBank/DDBJ whole genome shotgun (WGS) entry which is preliminary data.</text>
</comment>
<evidence type="ECO:0000256" key="2">
    <source>
        <dbReference type="ARBA" id="ARBA00022692"/>
    </source>
</evidence>
<evidence type="ECO:0000256" key="1">
    <source>
        <dbReference type="ARBA" id="ARBA00004141"/>
    </source>
</evidence>
<feature type="transmembrane region" description="Helical" evidence="6">
    <location>
        <begin position="63"/>
        <end position="85"/>
    </location>
</feature>
<accession>A0A9P0XHR3</accession>
<feature type="transmembrane region" description="Helical" evidence="6">
    <location>
        <begin position="23"/>
        <end position="42"/>
    </location>
</feature>
<dbReference type="AlphaFoldDB" id="A0A9P0XHR3"/>
<proteinExistence type="predicted"/>
<evidence type="ECO:0000313" key="8">
    <source>
        <dbReference type="Proteomes" id="UP001152562"/>
    </source>
</evidence>